<evidence type="ECO:0000313" key="1">
    <source>
        <dbReference type="EMBL" id="CAA0394159.1"/>
    </source>
</evidence>
<protein>
    <submittedName>
        <fullName evidence="1">Uncharacterized protein</fullName>
    </submittedName>
</protein>
<evidence type="ECO:0000313" key="2">
    <source>
        <dbReference type="Proteomes" id="UP000434276"/>
    </source>
</evidence>
<reference evidence="1 2" key="1">
    <citation type="submission" date="2019-12" db="EMBL/GenBank/DDBJ databases">
        <authorList>
            <person name="Jiao W.-B."/>
            <person name="Schneeberger K."/>
        </authorList>
    </citation>
    <scope>NUCLEOTIDE SEQUENCE [LARGE SCALE GENOMIC DNA]</scope>
    <source>
        <strain evidence="2">cv. C24</strain>
    </source>
</reference>
<gene>
    <name evidence="1" type="ORF">C24_LOCUS17362</name>
</gene>
<dbReference type="Proteomes" id="UP000434276">
    <property type="component" value="Unassembled WGS sequence"/>
</dbReference>
<dbReference type="AlphaFoldDB" id="A0A5S9XQK6"/>
<sequence>MQMRSLSKLSLDQFSLRSSRFSSFVPLTGTELCVDAGADEVHDSRRIIPKRHHNHRSAAAVRKEVKGRVNPNPNSTIFHSLISKRFGLWSDMFEFKLNHLASFALRSNASQLFQTLLKNTPPISQTLPKNKPQRSLTLLKNTPSLLDGAFYQKLICVNRASRLSPPVGRDFLEACLRI</sequence>
<name>A0A5S9XQK6_ARATH</name>
<organism evidence="1 2">
    <name type="scientific">Arabidopsis thaliana</name>
    <name type="common">Mouse-ear cress</name>
    <dbReference type="NCBI Taxonomy" id="3702"/>
    <lineage>
        <taxon>Eukaryota</taxon>
        <taxon>Viridiplantae</taxon>
        <taxon>Streptophyta</taxon>
        <taxon>Embryophyta</taxon>
        <taxon>Tracheophyta</taxon>
        <taxon>Spermatophyta</taxon>
        <taxon>Magnoliopsida</taxon>
        <taxon>eudicotyledons</taxon>
        <taxon>Gunneridae</taxon>
        <taxon>Pentapetalae</taxon>
        <taxon>rosids</taxon>
        <taxon>malvids</taxon>
        <taxon>Brassicales</taxon>
        <taxon>Brassicaceae</taxon>
        <taxon>Camelineae</taxon>
        <taxon>Arabidopsis</taxon>
    </lineage>
</organism>
<accession>A0A5S9XQK6</accession>
<dbReference type="EMBL" id="CACSHJ010000095">
    <property type="protein sequence ID" value="CAA0394159.1"/>
    <property type="molecule type" value="Genomic_DNA"/>
</dbReference>
<proteinExistence type="predicted"/>